<dbReference type="InParanoid" id="L0ADL2"/>
<evidence type="ECO:0000313" key="1">
    <source>
        <dbReference type="EMBL" id="AFZ71120.1"/>
    </source>
</evidence>
<dbReference type="AlphaFoldDB" id="L0ADL2"/>
<dbReference type="OrthoDB" id="4111at2157"/>
<dbReference type="GeneID" id="14212673"/>
<organism evidence="1 2">
    <name type="scientific">Caldisphaera lagunensis (strain DSM 15908 / JCM 11604 / ANMR 0165 / IC-154)</name>
    <dbReference type="NCBI Taxonomy" id="1056495"/>
    <lineage>
        <taxon>Archaea</taxon>
        <taxon>Thermoproteota</taxon>
        <taxon>Thermoprotei</taxon>
        <taxon>Acidilobales</taxon>
        <taxon>Caldisphaeraceae</taxon>
        <taxon>Caldisphaera</taxon>
    </lineage>
</organism>
<dbReference type="Proteomes" id="UP000010469">
    <property type="component" value="Chromosome"/>
</dbReference>
<dbReference type="EMBL" id="CP003378">
    <property type="protein sequence ID" value="AFZ71120.1"/>
    <property type="molecule type" value="Genomic_DNA"/>
</dbReference>
<accession>L0ADL2</accession>
<gene>
    <name evidence="1" type="ordered locus">Calag_1413</name>
</gene>
<dbReference type="eggNOG" id="arCOG01761">
    <property type="taxonomic scope" value="Archaea"/>
</dbReference>
<dbReference type="RefSeq" id="WP_015233017.1">
    <property type="nucleotide sequence ID" value="NC_019791.1"/>
</dbReference>
<dbReference type="STRING" id="1056495.Calag_1413"/>
<protein>
    <recommendedName>
        <fullName evidence="3">Transcription elongation factor</fullName>
    </recommendedName>
</protein>
<reference evidence="2" key="1">
    <citation type="submission" date="2012-03" db="EMBL/GenBank/DDBJ databases">
        <title>Complete genome of Caldisphaera lagunensis DSM 15908.</title>
        <authorList>
            <person name="Lucas S."/>
            <person name="Copeland A."/>
            <person name="Lapidus A."/>
            <person name="Glavina del Rio T."/>
            <person name="Dalin E."/>
            <person name="Tice H."/>
            <person name="Bruce D."/>
            <person name="Goodwin L."/>
            <person name="Pitluck S."/>
            <person name="Peters L."/>
            <person name="Mikhailova N."/>
            <person name="Teshima H."/>
            <person name="Kyrpides N."/>
            <person name="Mavromatis K."/>
            <person name="Ivanova N."/>
            <person name="Brettin T."/>
            <person name="Detter J.C."/>
            <person name="Han C."/>
            <person name="Larimer F."/>
            <person name="Land M."/>
            <person name="Hauser L."/>
            <person name="Markowitz V."/>
            <person name="Cheng J.-F."/>
            <person name="Hugenholtz P."/>
            <person name="Woyke T."/>
            <person name="Wu D."/>
            <person name="Spring S."/>
            <person name="Schroeder M."/>
            <person name="Brambilla E."/>
            <person name="Klenk H.-P."/>
            <person name="Eisen J.A."/>
        </authorList>
    </citation>
    <scope>NUCLEOTIDE SEQUENCE [LARGE SCALE GENOMIC DNA]</scope>
    <source>
        <strain evidence="2">DSM 15908 / JCM 11604 / IC-154</strain>
    </source>
</reference>
<sequence length="197" mass="23412">MQIPLDKICVKSGILCPNCQAKIDKGLYEKWEVDVMKVLVELEDKIKGLRDVNYKKSIVFDRKLYIILENLGSHRHELEKYLREKLRNFNFDRIVLIEYASNPKELVYKLLANVEIKSTNIYYSPDGIVYYVAKIPSYEKPKVDEIGDSVKRIFKILTRNDIYFEFVDYPKYKKINEEEKIEQHIDANQLDKLLKQI</sequence>
<evidence type="ECO:0008006" key="3">
    <source>
        <dbReference type="Google" id="ProtNLM"/>
    </source>
</evidence>
<evidence type="ECO:0000313" key="2">
    <source>
        <dbReference type="Proteomes" id="UP000010469"/>
    </source>
</evidence>
<proteinExistence type="predicted"/>
<dbReference type="HOGENOM" id="CLU_132460_0_0_2"/>
<keyword evidence="2" id="KW-1185">Reference proteome</keyword>
<dbReference type="KEGG" id="clg:Calag_1413"/>
<name>L0ADL2_CALLD</name>